<comment type="caution">
    <text evidence="2">The sequence shown here is derived from an EMBL/GenBank/DDBJ whole genome shotgun (WGS) entry which is preliminary data.</text>
</comment>
<feature type="region of interest" description="Disordered" evidence="1">
    <location>
        <begin position="39"/>
        <end position="59"/>
    </location>
</feature>
<evidence type="ECO:0000256" key="1">
    <source>
        <dbReference type="SAM" id="MobiDB-lite"/>
    </source>
</evidence>
<feature type="region of interest" description="Disordered" evidence="1">
    <location>
        <begin position="78"/>
        <end position="121"/>
    </location>
</feature>
<name>A0A9Q3CMF9_9BASI</name>
<dbReference type="EMBL" id="AVOT02008814">
    <property type="protein sequence ID" value="MBW0486799.1"/>
    <property type="molecule type" value="Genomic_DNA"/>
</dbReference>
<sequence length="121" mass="14361">MENGRQGIKPRFPLEDPFRQNYKYIPQKDTIQRTHLDHQSEKFQQEAQNFGRNGGQDYKKSSYYLSYRETIETEREYSDSFSLTRSGQPTKPPTGFTPLRYKQRSDQESPIFPFPGSIQER</sequence>
<dbReference type="Proteomes" id="UP000765509">
    <property type="component" value="Unassembled WGS sequence"/>
</dbReference>
<organism evidence="2 3">
    <name type="scientific">Austropuccinia psidii MF-1</name>
    <dbReference type="NCBI Taxonomy" id="1389203"/>
    <lineage>
        <taxon>Eukaryota</taxon>
        <taxon>Fungi</taxon>
        <taxon>Dikarya</taxon>
        <taxon>Basidiomycota</taxon>
        <taxon>Pucciniomycotina</taxon>
        <taxon>Pucciniomycetes</taxon>
        <taxon>Pucciniales</taxon>
        <taxon>Sphaerophragmiaceae</taxon>
        <taxon>Austropuccinia</taxon>
    </lineage>
</organism>
<proteinExistence type="predicted"/>
<feature type="compositionally biased region" description="Polar residues" evidence="1">
    <location>
        <begin position="79"/>
        <end position="89"/>
    </location>
</feature>
<reference evidence="2" key="1">
    <citation type="submission" date="2021-03" db="EMBL/GenBank/DDBJ databases">
        <title>Draft genome sequence of rust myrtle Austropuccinia psidii MF-1, a brazilian biotype.</title>
        <authorList>
            <person name="Quecine M.C."/>
            <person name="Pachon D.M.R."/>
            <person name="Bonatelli M.L."/>
            <person name="Correr F.H."/>
            <person name="Franceschini L.M."/>
            <person name="Leite T.F."/>
            <person name="Margarido G.R.A."/>
            <person name="Almeida C.A."/>
            <person name="Ferrarezi J.A."/>
            <person name="Labate C.A."/>
        </authorList>
    </citation>
    <scope>NUCLEOTIDE SEQUENCE</scope>
    <source>
        <strain evidence="2">MF-1</strain>
    </source>
</reference>
<evidence type="ECO:0000313" key="3">
    <source>
        <dbReference type="Proteomes" id="UP000765509"/>
    </source>
</evidence>
<protein>
    <submittedName>
        <fullName evidence="2">Uncharacterized protein</fullName>
    </submittedName>
</protein>
<evidence type="ECO:0000313" key="2">
    <source>
        <dbReference type="EMBL" id="MBW0486799.1"/>
    </source>
</evidence>
<gene>
    <name evidence="2" type="ORF">O181_026514</name>
</gene>
<keyword evidence="3" id="KW-1185">Reference proteome</keyword>
<dbReference type="AlphaFoldDB" id="A0A9Q3CMF9"/>
<accession>A0A9Q3CMF9</accession>